<reference evidence="1" key="1">
    <citation type="journal article" date="2013" name="Environ. Microbiol.">
        <title>Microbiota from the distal guts of lean and obese adolescents exhibit partial functional redundancy besides clear differences in community structure.</title>
        <authorList>
            <person name="Ferrer M."/>
            <person name="Ruiz A."/>
            <person name="Lanza F."/>
            <person name="Haange S.B."/>
            <person name="Oberbach A."/>
            <person name="Till H."/>
            <person name="Bargiela R."/>
            <person name="Campoy C."/>
            <person name="Segura M.T."/>
            <person name="Richter M."/>
            <person name="von Bergen M."/>
            <person name="Seifert J."/>
            <person name="Suarez A."/>
        </authorList>
    </citation>
    <scope>NUCLEOTIDE SEQUENCE</scope>
</reference>
<comment type="caution">
    <text evidence="1">The sequence shown here is derived from an EMBL/GenBank/DDBJ whole genome shotgun (WGS) entry which is preliminary data.</text>
</comment>
<dbReference type="SUPFAM" id="SSF48452">
    <property type="entry name" value="TPR-like"/>
    <property type="match status" value="1"/>
</dbReference>
<evidence type="ECO:0008006" key="2">
    <source>
        <dbReference type="Google" id="ProtNLM"/>
    </source>
</evidence>
<gene>
    <name evidence="1" type="ORF">OBE_11697</name>
</gene>
<sequence>MTKIYFILIFLISFVTVYAQNESDSAQVTAQTEMPQSAAVQTFPTKTEADSAYIRNDFAASVEMYENIIKKRGESSDIYYNLGNSYYKMNNI</sequence>
<dbReference type="InterPro" id="IPR011990">
    <property type="entry name" value="TPR-like_helical_dom_sf"/>
</dbReference>
<feature type="non-terminal residue" evidence="1">
    <location>
        <position position="92"/>
    </location>
</feature>
<dbReference type="Gene3D" id="1.25.40.10">
    <property type="entry name" value="Tetratricopeptide repeat domain"/>
    <property type="match status" value="1"/>
</dbReference>
<accession>K1T729</accession>
<organism evidence="1">
    <name type="scientific">human gut metagenome</name>
    <dbReference type="NCBI Taxonomy" id="408170"/>
    <lineage>
        <taxon>unclassified sequences</taxon>
        <taxon>metagenomes</taxon>
        <taxon>organismal metagenomes</taxon>
    </lineage>
</organism>
<protein>
    <recommendedName>
        <fullName evidence="2">Tetratricopeptide repeat protein</fullName>
    </recommendedName>
</protein>
<name>K1T729_9ZZZZ</name>
<evidence type="ECO:0000313" key="1">
    <source>
        <dbReference type="EMBL" id="EKC55161.1"/>
    </source>
</evidence>
<proteinExistence type="predicted"/>
<dbReference type="AlphaFoldDB" id="K1T729"/>
<dbReference type="EMBL" id="AJWZ01008067">
    <property type="protein sequence ID" value="EKC55161.1"/>
    <property type="molecule type" value="Genomic_DNA"/>
</dbReference>